<dbReference type="InterPro" id="IPR017825">
    <property type="entry name" value="Lycopene_cyclase_dom"/>
</dbReference>
<dbReference type="EMBL" id="MFJG01000003">
    <property type="protein sequence ID" value="OGG07709.1"/>
    <property type="molecule type" value="Genomic_DNA"/>
</dbReference>
<sequence>MSYLLWLAIFFGIPLIVVLIINNKLLFIYKRIFIKTVIGSLIFSIPWDIISVKTNIWYFPGNTLGWKIFDLPVEEFIFIPMAAIVVTYITLILGKKYGIRS</sequence>
<organism evidence="10 11">
    <name type="scientific">Candidatus Gottesmanbacteria bacterium RIFCSPHIGHO2_01_FULL_42_12</name>
    <dbReference type="NCBI Taxonomy" id="1798377"/>
    <lineage>
        <taxon>Bacteria</taxon>
        <taxon>Candidatus Gottesmaniibacteriota</taxon>
    </lineage>
</organism>
<keyword evidence="3 8" id="KW-0812">Transmembrane</keyword>
<evidence type="ECO:0000256" key="4">
    <source>
        <dbReference type="ARBA" id="ARBA00022746"/>
    </source>
</evidence>
<comment type="pathway">
    <text evidence="2">Carotenoid biosynthesis.</text>
</comment>
<evidence type="ECO:0000256" key="7">
    <source>
        <dbReference type="ARBA" id="ARBA00023235"/>
    </source>
</evidence>
<dbReference type="GO" id="GO:0045436">
    <property type="term" value="F:lycopene beta cyclase activity"/>
    <property type="evidence" value="ECO:0007669"/>
    <property type="project" value="UniProtKB-ARBA"/>
</dbReference>
<evidence type="ECO:0000256" key="8">
    <source>
        <dbReference type="SAM" id="Phobius"/>
    </source>
</evidence>
<dbReference type="Proteomes" id="UP000178681">
    <property type="component" value="Unassembled WGS sequence"/>
</dbReference>
<evidence type="ECO:0000256" key="5">
    <source>
        <dbReference type="ARBA" id="ARBA00022989"/>
    </source>
</evidence>
<name>A0A1F5Z5K1_9BACT</name>
<dbReference type="AlphaFoldDB" id="A0A1F5Z5K1"/>
<keyword evidence="7" id="KW-0413">Isomerase</keyword>
<dbReference type="STRING" id="1798377.A2872_01990"/>
<feature type="transmembrane region" description="Helical" evidence="8">
    <location>
        <begin position="76"/>
        <end position="94"/>
    </location>
</feature>
<comment type="subcellular location">
    <subcellularLocation>
        <location evidence="1">Membrane</location>
        <topology evidence="1">Multi-pass membrane protein</topology>
    </subcellularLocation>
</comment>
<dbReference type="GO" id="GO:0016117">
    <property type="term" value="P:carotenoid biosynthetic process"/>
    <property type="evidence" value="ECO:0007669"/>
    <property type="project" value="UniProtKB-KW"/>
</dbReference>
<dbReference type="Pfam" id="PF18916">
    <property type="entry name" value="Lycopene_cyc"/>
    <property type="match status" value="1"/>
</dbReference>
<evidence type="ECO:0000256" key="6">
    <source>
        <dbReference type="ARBA" id="ARBA00023136"/>
    </source>
</evidence>
<keyword evidence="4" id="KW-0125">Carotenoid biosynthesis</keyword>
<evidence type="ECO:0000256" key="1">
    <source>
        <dbReference type="ARBA" id="ARBA00004141"/>
    </source>
</evidence>
<evidence type="ECO:0000256" key="2">
    <source>
        <dbReference type="ARBA" id="ARBA00004829"/>
    </source>
</evidence>
<feature type="domain" description="Lycopene cyclase" evidence="9">
    <location>
        <begin position="3"/>
        <end position="90"/>
    </location>
</feature>
<evidence type="ECO:0000313" key="11">
    <source>
        <dbReference type="Proteomes" id="UP000178681"/>
    </source>
</evidence>
<reference evidence="10 11" key="1">
    <citation type="journal article" date="2016" name="Nat. Commun.">
        <title>Thousands of microbial genomes shed light on interconnected biogeochemical processes in an aquifer system.</title>
        <authorList>
            <person name="Anantharaman K."/>
            <person name="Brown C.T."/>
            <person name="Hug L.A."/>
            <person name="Sharon I."/>
            <person name="Castelle C.J."/>
            <person name="Probst A.J."/>
            <person name="Thomas B.C."/>
            <person name="Singh A."/>
            <person name="Wilkins M.J."/>
            <person name="Karaoz U."/>
            <person name="Brodie E.L."/>
            <person name="Williams K.H."/>
            <person name="Hubbard S.S."/>
            <person name="Banfield J.F."/>
        </authorList>
    </citation>
    <scope>NUCLEOTIDE SEQUENCE [LARGE SCALE GENOMIC DNA]</scope>
</reference>
<gene>
    <name evidence="10" type="ORF">A2872_01990</name>
</gene>
<dbReference type="NCBIfam" id="TIGR03462">
    <property type="entry name" value="CarR_dom_SF"/>
    <property type="match status" value="1"/>
</dbReference>
<dbReference type="GO" id="GO:0016020">
    <property type="term" value="C:membrane"/>
    <property type="evidence" value="ECO:0007669"/>
    <property type="project" value="UniProtKB-SubCell"/>
</dbReference>
<proteinExistence type="predicted"/>
<protein>
    <recommendedName>
        <fullName evidence="9">Lycopene cyclase domain-containing protein</fullName>
    </recommendedName>
</protein>
<comment type="caution">
    <text evidence="10">The sequence shown here is derived from an EMBL/GenBank/DDBJ whole genome shotgun (WGS) entry which is preliminary data.</text>
</comment>
<evidence type="ECO:0000313" key="10">
    <source>
        <dbReference type="EMBL" id="OGG07709.1"/>
    </source>
</evidence>
<feature type="transmembrane region" description="Helical" evidence="8">
    <location>
        <begin position="6"/>
        <end position="25"/>
    </location>
</feature>
<dbReference type="GO" id="GO:0016872">
    <property type="term" value="F:intramolecular lyase activity"/>
    <property type="evidence" value="ECO:0007669"/>
    <property type="project" value="InterPro"/>
</dbReference>
<evidence type="ECO:0000259" key="9">
    <source>
        <dbReference type="Pfam" id="PF18916"/>
    </source>
</evidence>
<evidence type="ECO:0000256" key="3">
    <source>
        <dbReference type="ARBA" id="ARBA00022692"/>
    </source>
</evidence>
<keyword evidence="6 8" id="KW-0472">Membrane</keyword>
<keyword evidence="5 8" id="KW-1133">Transmembrane helix</keyword>
<accession>A0A1F5Z5K1</accession>
<feature type="transmembrane region" description="Helical" evidence="8">
    <location>
        <begin position="32"/>
        <end position="50"/>
    </location>
</feature>